<dbReference type="EMBL" id="JANEYF010000904">
    <property type="protein sequence ID" value="KAJ8967034.1"/>
    <property type="molecule type" value="Genomic_DNA"/>
</dbReference>
<dbReference type="GO" id="GO:0017183">
    <property type="term" value="P:protein histidyl modification to diphthamide"/>
    <property type="evidence" value="ECO:0007669"/>
    <property type="project" value="InterPro"/>
</dbReference>
<dbReference type="Pfam" id="PF01866">
    <property type="entry name" value="Diphthamide_syn"/>
    <property type="match status" value="1"/>
</dbReference>
<dbReference type="InterPro" id="IPR016435">
    <property type="entry name" value="DPH1/DPH2"/>
</dbReference>
<comment type="similarity">
    <text evidence="3">Belongs to the DPH1/DPH2 family. DPH2 subfamily.</text>
</comment>
<dbReference type="GO" id="GO:0090560">
    <property type="term" value="F:2-(3-amino-3-carboxypropyl)histidine synthase activity"/>
    <property type="evidence" value="ECO:0007669"/>
    <property type="project" value="InterPro"/>
</dbReference>
<comment type="pathway">
    <text evidence="2">Protein modification; peptidyl-diphthamide biosynthesis.</text>
</comment>
<evidence type="ECO:0000256" key="3">
    <source>
        <dbReference type="ARBA" id="ARBA00006179"/>
    </source>
</evidence>
<dbReference type="Proteomes" id="UP001162156">
    <property type="component" value="Unassembled WGS sequence"/>
</dbReference>
<evidence type="ECO:0000256" key="5">
    <source>
        <dbReference type="ARBA" id="ARBA00023004"/>
    </source>
</evidence>
<dbReference type="FunFam" id="3.40.50.11860:FF:000001">
    <property type="entry name" value="2-(3-amino-3-carboxypropyl)histidine synthase subunit 2"/>
    <property type="match status" value="1"/>
</dbReference>
<evidence type="ECO:0000256" key="7">
    <source>
        <dbReference type="SAM" id="MobiDB-lite"/>
    </source>
</evidence>
<dbReference type="AlphaFoldDB" id="A0AAV8ZPG9"/>
<dbReference type="InterPro" id="IPR042265">
    <property type="entry name" value="DPH1/DPH2_3"/>
</dbReference>
<dbReference type="SFLD" id="SFLDG01121">
    <property type="entry name" value="Diphthamide_biosynthesis"/>
    <property type="match status" value="1"/>
</dbReference>
<keyword evidence="9" id="KW-1185">Reference proteome</keyword>
<comment type="caution">
    <text evidence="8">The sequence shown here is derived from an EMBL/GenBank/DDBJ whole genome shotgun (WGS) entry which is preliminary data.</text>
</comment>
<dbReference type="GO" id="GO:0046872">
    <property type="term" value="F:metal ion binding"/>
    <property type="evidence" value="ECO:0007669"/>
    <property type="project" value="UniProtKB-KW"/>
</dbReference>
<evidence type="ECO:0000256" key="4">
    <source>
        <dbReference type="ARBA" id="ARBA00022723"/>
    </source>
</evidence>
<keyword evidence="6" id="KW-0411">Iron-sulfur</keyword>
<keyword evidence="4" id="KW-0479">Metal-binding</keyword>
<keyword evidence="5" id="KW-0408">Iron</keyword>
<sequence length="418" mass="48109">MLKFSTEETVSLKKQFKLSFEPVYTKPEKLDDVYEINKCVEWIKSNNFQKVCLQFPDKLLPDSTEVILKLQSILNQTLYIIGDSAFESCCIDFISAEHINADAIIHFGPICFSYTTENIPYLNIYEKGDLNVERLRPSFKEKFKHHLNEITVLVDSPYIHRLGDIVSALKTCQNVLIQLVDDYPLVIENKIILFIGRNVRKLINIEFNFQPRMLYYFDGAMKRYEVCPSILKRRNYLIEKIKDSKTIGIVIGTLCVRNYLKIMERMKELITLSGKKYYLISVGKPTVTKLSNFPELDVYVVITCSLSDIYENRDFYRPIVTPFDIEIALNRSERLVPIEDVEDEEGDVSLITNTIRTTTLESASANVATDLSPAESQVALQTERLWRGLEQDLGQTEAELAQEGRSGIARKYKNEEGS</sequence>
<dbReference type="Gene3D" id="3.40.50.11840">
    <property type="entry name" value="Diphthamide synthesis DPH1/DPH2 domain 1"/>
    <property type="match status" value="1"/>
</dbReference>
<evidence type="ECO:0000256" key="6">
    <source>
        <dbReference type="ARBA" id="ARBA00023014"/>
    </source>
</evidence>
<proteinExistence type="inferred from homology"/>
<evidence type="ECO:0000313" key="8">
    <source>
        <dbReference type="EMBL" id="KAJ8967034.1"/>
    </source>
</evidence>
<evidence type="ECO:0008006" key="10">
    <source>
        <dbReference type="Google" id="ProtNLM"/>
    </source>
</evidence>
<dbReference type="PANTHER" id="PTHR10762:SF2">
    <property type="entry name" value="2-(3-AMINO-3-CARBOXYPROPYL)HISTIDINE SYNTHASE SUBUNIT 2"/>
    <property type="match status" value="1"/>
</dbReference>
<dbReference type="GO" id="GO:0051536">
    <property type="term" value="F:iron-sulfur cluster binding"/>
    <property type="evidence" value="ECO:0007669"/>
    <property type="project" value="UniProtKB-KW"/>
</dbReference>
<name>A0AAV8ZPG9_9CUCU</name>
<feature type="region of interest" description="Disordered" evidence="7">
    <location>
        <begin position="396"/>
        <end position="418"/>
    </location>
</feature>
<gene>
    <name evidence="8" type="ORF">NQ314_003151</name>
</gene>
<reference evidence="8" key="1">
    <citation type="journal article" date="2023" name="Insect Mol. Biol.">
        <title>Genome sequencing provides insights into the evolution of gene families encoding plant cell wall-degrading enzymes in longhorned beetles.</title>
        <authorList>
            <person name="Shin N.R."/>
            <person name="Okamura Y."/>
            <person name="Kirsch R."/>
            <person name="Pauchet Y."/>
        </authorList>
    </citation>
    <scope>NUCLEOTIDE SEQUENCE</scope>
    <source>
        <strain evidence="8">RBIC_L_NR</strain>
    </source>
</reference>
<evidence type="ECO:0000313" key="9">
    <source>
        <dbReference type="Proteomes" id="UP001162156"/>
    </source>
</evidence>
<dbReference type="InterPro" id="IPR042263">
    <property type="entry name" value="DPH1/DPH2_1"/>
</dbReference>
<accession>A0AAV8ZPG9</accession>
<dbReference type="SFLD" id="SFLDS00032">
    <property type="entry name" value="Radical_SAM_3-amino-3-carboxyp"/>
    <property type="match status" value="1"/>
</dbReference>
<dbReference type="NCBIfam" id="TIGR00322">
    <property type="entry name" value="diphth2_R"/>
    <property type="match status" value="1"/>
</dbReference>
<protein>
    <recommendedName>
        <fullName evidence="10">2-(3-amino-3-carboxypropyl)histidine synthase subunit 2</fullName>
    </recommendedName>
</protein>
<dbReference type="Gene3D" id="3.40.50.11860">
    <property type="entry name" value="Diphthamide synthesis DPH1/DPH2 domain 3"/>
    <property type="match status" value="1"/>
</dbReference>
<comment type="cofactor">
    <cofactor evidence="1">
        <name>[4Fe-4S] cluster</name>
        <dbReference type="ChEBI" id="CHEBI:49883"/>
    </cofactor>
</comment>
<evidence type="ECO:0000256" key="1">
    <source>
        <dbReference type="ARBA" id="ARBA00001966"/>
    </source>
</evidence>
<organism evidence="8 9">
    <name type="scientific">Rhamnusium bicolor</name>
    <dbReference type="NCBI Taxonomy" id="1586634"/>
    <lineage>
        <taxon>Eukaryota</taxon>
        <taxon>Metazoa</taxon>
        <taxon>Ecdysozoa</taxon>
        <taxon>Arthropoda</taxon>
        <taxon>Hexapoda</taxon>
        <taxon>Insecta</taxon>
        <taxon>Pterygota</taxon>
        <taxon>Neoptera</taxon>
        <taxon>Endopterygota</taxon>
        <taxon>Coleoptera</taxon>
        <taxon>Polyphaga</taxon>
        <taxon>Cucujiformia</taxon>
        <taxon>Chrysomeloidea</taxon>
        <taxon>Cerambycidae</taxon>
        <taxon>Lepturinae</taxon>
        <taxon>Rhagiini</taxon>
        <taxon>Rhamnusium</taxon>
    </lineage>
</organism>
<dbReference type="PANTHER" id="PTHR10762">
    <property type="entry name" value="DIPHTHAMIDE BIOSYNTHESIS PROTEIN"/>
    <property type="match status" value="1"/>
</dbReference>
<evidence type="ECO:0000256" key="2">
    <source>
        <dbReference type="ARBA" id="ARBA00005156"/>
    </source>
</evidence>